<evidence type="ECO:0000313" key="6">
    <source>
        <dbReference type="EMBL" id="MDU0354369.1"/>
    </source>
</evidence>
<evidence type="ECO:0000256" key="1">
    <source>
        <dbReference type="ARBA" id="ARBA00023015"/>
    </source>
</evidence>
<keyword evidence="4" id="KW-0812">Transmembrane</keyword>
<name>A0ABU3SWI7_9ALTE</name>
<evidence type="ECO:0000256" key="4">
    <source>
        <dbReference type="SAM" id="Phobius"/>
    </source>
</evidence>
<dbReference type="InterPro" id="IPR009057">
    <property type="entry name" value="Homeodomain-like_sf"/>
</dbReference>
<keyword evidence="1" id="KW-0805">Transcription regulation</keyword>
<keyword evidence="2" id="KW-0238">DNA-binding</keyword>
<organism evidence="6 7">
    <name type="scientific">Paraglaciecola aquimarina</name>
    <dbReference type="NCBI Taxonomy" id="1235557"/>
    <lineage>
        <taxon>Bacteria</taxon>
        <taxon>Pseudomonadati</taxon>
        <taxon>Pseudomonadota</taxon>
        <taxon>Gammaproteobacteria</taxon>
        <taxon>Alteromonadales</taxon>
        <taxon>Alteromonadaceae</taxon>
        <taxon>Paraglaciecola</taxon>
    </lineage>
</organism>
<dbReference type="SMART" id="SM00342">
    <property type="entry name" value="HTH_ARAC"/>
    <property type="match status" value="1"/>
</dbReference>
<sequence>MISIPLDTILYFIVPMITGQLLLLILIYFTVVRRRMIAEFPLHACFILSFVIYLLAGPLQFYSYHDTASLIIYSRFAILFSIGIPSMLIANLLRCRVTISRLSYVLPYFIGSVGATVYVVVRDGATDQILVSEKYGQILPTIISDASFRDVLILVTAILLVLPSIYLIARQVKNNARSQTTLLFLSSSLLLGLAFIVGEITNQFWLLNAGSFITVLCWCWAVYQDIQAMQIQACSLKEELQELIDSDEQNIQPDVIKLIDKLEVNQDCDIDDYKRKIKDLLILLTQSTIEQGRDNEQLLRNSSDKLKVIQLSDNSHDIKQLAKDEAIELSRLLANRPTKGNQELVDNAINYITKNYSRDIELIDIAQNCNVSDSYLSRIFKKVTGETPNQFITDYRIRQAKLILKQYSVNETSAAVGFKNPSYFSTVFKKVTGLSPLQYQKQFMKANTNP</sequence>
<feature type="transmembrane region" description="Helical" evidence="4">
    <location>
        <begin position="204"/>
        <end position="223"/>
    </location>
</feature>
<feature type="transmembrane region" description="Helical" evidence="4">
    <location>
        <begin position="44"/>
        <end position="64"/>
    </location>
</feature>
<feature type="transmembrane region" description="Helical" evidence="4">
    <location>
        <begin position="151"/>
        <end position="169"/>
    </location>
</feature>
<dbReference type="InterPro" id="IPR018060">
    <property type="entry name" value="HTH_AraC"/>
</dbReference>
<feature type="transmembrane region" description="Helical" evidence="4">
    <location>
        <begin position="181"/>
        <end position="198"/>
    </location>
</feature>
<dbReference type="InterPro" id="IPR020449">
    <property type="entry name" value="Tscrpt_reg_AraC-type_HTH"/>
</dbReference>
<dbReference type="SUPFAM" id="SSF46689">
    <property type="entry name" value="Homeodomain-like"/>
    <property type="match status" value="2"/>
</dbReference>
<dbReference type="RefSeq" id="WP_316025976.1">
    <property type="nucleotide sequence ID" value="NZ_JAWDIO010000002.1"/>
</dbReference>
<dbReference type="EMBL" id="JAWDIO010000002">
    <property type="protein sequence ID" value="MDU0354369.1"/>
    <property type="molecule type" value="Genomic_DNA"/>
</dbReference>
<accession>A0ABU3SWI7</accession>
<evidence type="ECO:0000259" key="5">
    <source>
        <dbReference type="PROSITE" id="PS01124"/>
    </source>
</evidence>
<reference evidence="6 7" key="1">
    <citation type="submission" date="2023-10" db="EMBL/GenBank/DDBJ databases">
        <title>Glaciecola aquimarina strain GGW-M5 nov., isolated from a coastal seawater.</title>
        <authorList>
            <person name="Bayburt H."/>
            <person name="Kim J.M."/>
            <person name="Choi B.J."/>
            <person name="Jeon C.O."/>
        </authorList>
    </citation>
    <scope>NUCLEOTIDE SEQUENCE [LARGE SCALE GENOMIC DNA]</scope>
    <source>
        <strain evidence="6 7">KCTC 32108</strain>
    </source>
</reference>
<dbReference type="Pfam" id="PF12833">
    <property type="entry name" value="HTH_18"/>
    <property type="match status" value="1"/>
</dbReference>
<dbReference type="InterPro" id="IPR018062">
    <property type="entry name" value="HTH_AraC-typ_CS"/>
</dbReference>
<evidence type="ECO:0000256" key="3">
    <source>
        <dbReference type="ARBA" id="ARBA00023163"/>
    </source>
</evidence>
<proteinExistence type="predicted"/>
<dbReference type="PANTHER" id="PTHR43280">
    <property type="entry name" value="ARAC-FAMILY TRANSCRIPTIONAL REGULATOR"/>
    <property type="match status" value="1"/>
</dbReference>
<evidence type="ECO:0000256" key="2">
    <source>
        <dbReference type="ARBA" id="ARBA00023125"/>
    </source>
</evidence>
<keyword evidence="4" id="KW-0472">Membrane</keyword>
<feature type="domain" description="HTH araC/xylS-type" evidence="5">
    <location>
        <begin position="346"/>
        <end position="442"/>
    </location>
</feature>
<dbReference type="Gene3D" id="1.10.10.60">
    <property type="entry name" value="Homeodomain-like"/>
    <property type="match status" value="2"/>
</dbReference>
<dbReference type="PROSITE" id="PS00041">
    <property type="entry name" value="HTH_ARAC_FAMILY_1"/>
    <property type="match status" value="1"/>
</dbReference>
<feature type="transmembrane region" description="Helical" evidence="4">
    <location>
        <begin position="102"/>
        <end position="121"/>
    </location>
</feature>
<dbReference type="Proteomes" id="UP001247805">
    <property type="component" value="Unassembled WGS sequence"/>
</dbReference>
<protein>
    <submittedName>
        <fullName evidence="6">AraC family transcriptional regulator</fullName>
    </submittedName>
</protein>
<feature type="transmembrane region" description="Helical" evidence="4">
    <location>
        <begin position="12"/>
        <end position="32"/>
    </location>
</feature>
<keyword evidence="4" id="KW-1133">Transmembrane helix</keyword>
<comment type="caution">
    <text evidence="6">The sequence shown here is derived from an EMBL/GenBank/DDBJ whole genome shotgun (WGS) entry which is preliminary data.</text>
</comment>
<evidence type="ECO:0000313" key="7">
    <source>
        <dbReference type="Proteomes" id="UP001247805"/>
    </source>
</evidence>
<keyword evidence="3" id="KW-0804">Transcription</keyword>
<feature type="transmembrane region" description="Helical" evidence="4">
    <location>
        <begin position="70"/>
        <end position="90"/>
    </location>
</feature>
<keyword evidence="7" id="KW-1185">Reference proteome</keyword>
<gene>
    <name evidence="6" type="ORF">RS130_10880</name>
</gene>
<dbReference type="PRINTS" id="PR00032">
    <property type="entry name" value="HTHARAC"/>
</dbReference>
<dbReference type="PROSITE" id="PS01124">
    <property type="entry name" value="HTH_ARAC_FAMILY_2"/>
    <property type="match status" value="1"/>
</dbReference>
<dbReference type="PANTHER" id="PTHR43280:SF28">
    <property type="entry name" value="HTH-TYPE TRANSCRIPTIONAL ACTIVATOR RHAS"/>
    <property type="match status" value="1"/>
</dbReference>